<dbReference type="Gene3D" id="1.25.40.340">
    <property type="match status" value="1"/>
</dbReference>
<keyword evidence="2" id="KW-0418">Kinase</keyword>
<dbReference type="Pfam" id="PF02734">
    <property type="entry name" value="Dak2"/>
    <property type="match status" value="1"/>
</dbReference>
<dbReference type="PROSITE" id="PS51480">
    <property type="entry name" value="DHAL"/>
    <property type="match status" value="1"/>
</dbReference>
<keyword evidence="1" id="KW-0808">Transferase</keyword>
<name>A0ABP9BDZ6_9ACTN</name>
<dbReference type="InterPro" id="IPR050861">
    <property type="entry name" value="Dihydroxyacetone_Kinase"/>
</dbReference>
<accession>A0ABP9BDZ6</accession>
<organism evidence="4 5">
    <name type="scientific">Streptomyces ziwulingensis</name>
    <dbReference type="NCBI Taxonomy" id="1045501"/>
    <lineage>
        <taxon>Bacteria</taxon>
        <taxon>Bacillati</taxon>
        <taxon>Actinomycetota</taxon>
        <taxon>Actinomycetes</taxon>
        <taxon>Kitasatosporales</taxon>
        <taxon>Streptomycetaceae</taxon>
        <taxon>Streptomyces</taxon>
    </lineage>
</organism>
<feature type="domain" description="DhaL" evidence="3">
    <location>
        <begin position="17"/>
        <end position="224"/>
    </location>
</feature>
<dbReference type="RefSeq" id="WP_345618939.1">
    <property type="nucleotide sequence ID" value="NZ_BAABIG010000020.1"/>
</dbReference>
<evidence type="ECO:0000313" key="4">
    <source>
        <dbReference type="EMBL" id="GAA4794270.1"/>
    </source>
</evidence>
<dbReference type="InterPro" id="IPR004007">
    <property type="entry name" value="DhaL_dom"/>
</dbReference>
<proteinExistence type="predicted"/>
<dbReference type="PANTHER" id="PTHR28629:SF4">
    <property type="entry name" value="TRIOKINASE_FMN CYCLASE"/>
    <property type="match status" value="1"/>
</dbReference>
<dbReference type="EMBL" id="BAABIG010000020">
    <property type="protein sequence ID" value="GAA4794270.1"/>
    <property type="molecule type" value="Genomic_DNA"/>
</dbReference>
<dbReference type="InterPro" id="IPR036117">
    <property type="entry name" value="DhaL_dom_sf"/>
</dbReference>
<reference evidence="5" key="1">
    <citation type="journal article" date="2019" name="Int. J. Syst. Evol. Microbiol.">
        <title>The Global Catalogue of Microorganisms (GCM) 10K type strain sequencing project: providing services to taxonomists for standard genome sequencing and annotation.</title>
        <authorList>
            <consortium name="The Broad Institute Genomics Platform"/>
            <consortium name="The Broad Institute Genome Sequencing Center for Infectious Disease"/>
            <person name="Wu L."/>
            <person name="Ma J."/>
        </authorList>
    </citation>
    <scope>NUCLEOTIDE SEQUENCE [LARGE SCALE GENOMIC DNA]</scope>
    <source>
        <strain evidence="5">JCM 18081</strain>
    </source>
</reference>
<evidence type="ECO:0000259" key="3">
    <source>
        <dbReference type="PROSITE" id="PS51480"/>
    </source>
</evidence>
<evidence type="ECO:0000256" key="1">
    <source>
        <dbReference type="ARBA" id="ARBA00022679"/>
    </source>
</evidence>
<comment type="caution">
    <text evidence="4">The sequence shown here is derived from an EMBL/GenBank/DDBJ whole genome shotgun (WGS) entry which is preliminary data.</text>
</comment>
<gene>
    <name evidence="4" type="ORF">GCM10023220_20620</name>
</gene>
<dbReference type="PANTHER" id="PTHR28629">
    <property type="entry name" value="TRIOKINASE/FMN CYCLASE"/>
    <property type="match status" value="1"/>
</dbReference>
<sequence length="242" mass="24348">MLEQDTQATVTAVTGAAFTEGWMRRWGASARATEAQLTSLDQRVGDGDFGTNLRAGLVAAVAALDASAGTGAPRTGPSAAAGGPLRCAATAFLDGVGGTSGPLFGLLLEEVALAAVGPVLDTPTLRAGFCRGLAAIQRVGEARPGDKTLVDALWPACEALRACPDTACREAALAEAARAARKGVRGTARLRARRGRASYLGERAEGVADPGAVGVWLLFASAGGVVTDVAPLLTHIPSATSG</sequence>
<dbReference type="Proteomes" id="UP001501265">
    <property type="component" value="Unassembled WGS sequence"/>
</dbReference>
<protein>
    <recommendedName>
        <fullName evidence="3">DhaL domain-containing protein</fullName>
    </recommendedName>
</protein>
<evidence type="ECO:0000313" key="5">
    <source>
        <dbReference type="Proteomes" id="UP001501265"/>
    </source>
</evidence>
<evidence type="ECO:0000256" key="2">
    <source>
        <dbReference type="ARBA" id="ARBA00022777"/>
    </source>
</evidence>
<dbReference type="SUPFAM" id="SSF101473">
    <property type="entry name" value="DhaL-like"/>
    <property type="match status" value="1"/>
</dbReference>
<keyword evidence="5" id="KW-1185">Reference proteome</keyword>
<dbReference type="SMART" id="SM01120">
    <property type="entry name" value="Dak2"/>
    <property type="match status" value="1"/>
</dbReference>